<dbReference type="EMBL" id="BKCG01000001">
    <property type="protein sequence ID" value="GER58830.1"/>
    <property type="molecule type" value="Genomic_DNA"/>
</dbReference>
<comment type="caution">
    <text evidence="2">The sequence shown here is derived from an EMBL/GenBank/DDBJ whole genome shotgun (WGS) entry which is preliminary data.</text>
</comment>
<dbReference type="RefSeq" id="WP_151672883.1">
    <property type="nucleotide sequence ID" value="NZ_BKCG01000001.1"/>
</dbReference>
<dbReference type="AlphaFoldDB" id="A0A5J4IYB4"/>
<sequence>MTDKIQCPNCAHQFDVEEALSGKLQAQFKAEYERKVAEQAEVFKKEKAKLAETINQEREKLEKAQTEFEAKKERENELFKEKLEQRIIAEKEKISKSTKETFEQQLKALQEENDKRKAENRQLKTAEIDLLKRENELKEKAEELHLNIQKELLEKQKEIEDKARAKEKEANLLKEREYQKQLDDQKKLIDEMKRKAEQGSMQMQGEVQELALEELLSATYPFDRIEEVGKGIRGADCIQRVVNIRQQNCGAIVYESKRTKNFANDWIDKLKQDQIKCKADIAVLVTETFPSDMDRFGEKDGVWICGFHEVKSVSFVLREMLLKTQSVKSSEENKGDKMELLYTYLTSNEFVQNIKRIVENYDGMINQLNSEKKAMHKIWASREKQIWVVQENISALFGSIKGIAGNELETSSVLELPDTEIDD</sequence>
<keyword evidence="3" id="KW-1185">Reference proteome</keyword>
<organism evidence="2 3">
    <name type="scientific">Patiriisocius marinus</name>
    <dbReference type="NCBI Taxonomy" id="1397112"/>
    <lineage>
        <taxon>Bacteria</taxon>
        <taxon>Pseudomonadati</taxon>
        <taxon>Bacteroidota</taxon>
        <taxon>Flavobacteriia</taxon>
        <taxon>Flavobacteriales</taxon>
        <taxon>Flavobacteriaceae</taxon>
        <taxon>Patiriisocius</taxon>
    </lineage>
</organism>
<feature type="coiled-coil region" evidence="1">
    <location>
        <begin position="29"/>
        <end position="202"/>
    </location>
</feature>
<reference evidence="2 3" key="1">
    <citation type="submission" date="2019-08" db="EMBL/GenBank/DDBJ databases">
        <title>Draft genome sequence of Ulvibacter marinus type strain NBRC 109484.</title>
        <authorList>
            <person name="Kawano K."/>
            <person name="Ushijima N."/>
            <person name="Kihara M."/>
            <person name="Itoh H."/>
        </authorList>
    </citation>
    <scope>NUCLEOTIDE SEQUENCE [LARGE SCALE GENOMIC DNA]</scope>
    <source>
        <strain evidence="2 3">NBRC 109484</strain>
    </source>
</reference>
<dbReference type="InterPro" id="IPR019219">
    <property type="entry name" value="DUF2130"/>
</dbReference>
<evidence type="ECO:0008006" key="4">
    <source>
        <dbReference type="Google" id="ProtNLM"/>
    </source>
</evidence>
<name>A0A5J4IYB4_9FLAO</name>
<gene>
    <name evidence="2" type="ORF">ULMA_09380</name>
</gene>
<proteinExistence type="predicted"/>
<evidence type="ECO:0000256" key="1">
    <source>
        <dbReference type="SAM" id="Coils"/>
    </source>
</evidence>
<dbReference type="Proteomes" id="UP000326509">
    <property type="component" value="Unassembled WGS sequence"/>
</dbReference>
<protein>
    <recommendedName>
        <fullName evidence="4">DUF2130 domain-containing protein</fullName>
    </recommendedName>
</protein>
<evidence type="ECO:0000313" key="3">
    <source>
        <dbReference type="Proteomes" id="UP000326509"/>
    </source>
</evidence>
<keyword evidence="1" id="KW-0175">Coiled coil</keyword>
<evidence type="ECO:0000313" key="2">
    <source>
        <dbReference type="EMBL" id="GER58830.1"/>
    </source>
</evidence>
<dbReference type="OrthoDB" id="9765972at2"/>
<dbReference type="Pfam" id="PF09903">
    <property type="entry name" value="DUF2130"/>
    <property type="match status" value="1"/>
</dbReference>
<accession>A0A5J4IYB4</accession>